<keyword evidence="2" id="KW-0540">Nuclease</keyword>
<proteinExistence type="inferred from homology"/>
<reference evidence="5 6" key="1">
    <citation type="submission" date="2022-04" db="EMBL/GenBank/DDBJ databases">
        <title>Mechanism of arsenic methylation and mitigation arsenic toxicity by Bacillus sp. LH14 from an Arsenic-Contaminated Paddy Soil.</title>
        <authorList>
            <person name="Wang D."/>
        </authorList>
    </citation>
    <scope>NUCLEOTIDE SEQUENCE [LARGE SCALE GENOMIC DNA]</scope>
    <source>
        <strain evidence="5 6">LH14</strain>
    </source>
</reference>
<evidence type="ECO:0000256" key="4">
    <source>
        <dbReference type="ARBA" id="ARBA00024207"/>
    </source>
</evidence>
<evidence type="ECO:0000256" key="3">
    <source>
        <dbReference type="ARBA" id="ARBA00022801"/>
    </source>
</evidence>
<keyword evidence="6" id="KW-1185">Reference proteome</keyword>
<dbReference type="Proteomes" id="UP000830639">
    <property type="component" value="Chromosome"/>
</dbReference>
<dbReference type="InterPro" id="IPR037038">
    <property type="entry name" value="HepT-like_sf"/>
</dbReference>
<protein>
    <submittedName>
        <fullName evidence="5">DUF86 domain-containing protein</fullName>
    </submittedName>
</protein>
<evidence type="ECO:0000256" key="1">
    <source>
        <dbReference type="ARBA" id="ARBA00022649"/>
    </source>
</evidence>
<name>A0ABY4JJ66_9BACI</name>
<comment type="similarity">
    <text evidence="4">Belongs to the HepT RNase toxin family.</text>
</comment>
<keyword evidence="1" id="KW-1277">Toxin-antitoxin system</keyword>
<sequence length="150" mass="17136">MYFVNRQNILDRIEILNSMLEFYASNSSHPKNKIEELALERMTHLLIDSMLDIGNTMIDGFIMRDPGSYDDIVDILMDEKVITASTGESIKKLIPIRKHLLQDYTSSITEKIVTTLSENIEAYKEFPVAVQAFLDKELGVINAFSSDEEK</sequence>
<keyword evidence="3" id="KW-0378">Hydrolase</keyword>
<dbReference type="InterPro" id="IPR052379">
    <property type="entry name" value="Type_VII_TA_RNase"/>
</dbReference>
<dbReference type="PANTHER" id="PTHR33397:SF5">
    <property type="entry name" value="RNASE YUTE-RELATED"/>
    <property type="match status" value="1"/>
</dbReference>
<evidence type="ECO:0000313" key="5">
    <source>
        <dbReference type="EMBL" id="UPM53896.1"/>
    </source>
</evidence>
<dbReference type="RefSeq" id="WP_025672293.1">
    <property type="nucleotide sequence ID" value="NZ_CP096034.1"/>
</dbReference>
<gene>
    <name evidence="5" type="ORF">MY490_19405</name>
</gene>
<organism evidence="5 6">
    <name type="scientific">Gottfriedia acidiceleris</name>
    <dbReference type="NCBI Taxonomy" id="371036"/>
    <lineage>
        <taxon>Bacteria</taxon>
        <taxon>Bacillati</taxon>
        <taxon>Bacillota</taxon>
        <taxon>Bacilli</taxon>
        <taxon>Bacillales</taxon>
        <taxon>Bacillaceae</taxon>
        <taxon>Gottfriedia</taxon>
    </lineage>
</organism>
<evidence type="ECO:0000256" key="2">
    <source>
        <dbReference type="ARBA" id="ARBA00022722"/>
    </source>
</evidence>
<accession>A0ABY4JJ66</accession>
<dbReference type="Gene3D" id="1.20.120.580">
    <property type="entry name" value="bsu32300-like"/>
    <property type="match status" value="1"/>
</dbReference>
<dbReference type="PANTHER" id="PTHR33397">
    <property type="entry name" value="UPF0331 PROTEIN YUTE"/>
    <property type="match status" value="1"/>
</dbReference>
<dbReference type="InterPro" id="IPR008201">
    <property type="entry name" value="HepT-like"/>
</dbReference>
<dbReference type="EMBL" id="CP096034">
    <property type="protein sequence ID" value="UPM53896.1"/>
    <property type="molecule type" value="Genomic_DNA"/>
</dbReference>
<dbReference type="Pfam" id="PF01934">
    <property type="entry name" value="HepT-like"/>
    <property type="match status" value="1"/>
</dbReference>
<evidence type="ECO:0000313" key="6">
    <source>
        <dbReference type="Proteomes" id="UP000830639"/>
    </source>
</evidence>